<sequence>MLRTFRCAALVLSAALTACAARPVVSAASASAPVPAPGSAPVAARSPPVSPTLRLPTGVRPTGYSAELTLDPTRPTFQGVLDVDLDVKEATETVWLLGHELTVKEAALTVGGVPVAVSQVKGTGDFLGFQPEAALEPGPAHLRLVYEGVLSEREVSGAFRAREAGDWYAFTQFEPLGARRVFPCFDEPEFKVPWQLTFHVPAGLTVVSNTPVVSQEPGSAGGTTWRFARTQPLPSYLIAFGVGPFDFLEAPASGEKAVRTRIVTTRGRAREGAYIARMTPVLLAALERYFGVPYPYEKLDLLAIPLFQGAMEHPGLVTFNSESLLAREEEDSVERQRRVYDTHAHELAHQWFGNLVTMRWWDDLWLNEAFATWAASHIIEETQPSWDAPLTRVGSRSRTLNADSLLSARRIRQPIQSEDDIFNAFDGITYGKGAAVLYMTEQWLGPDVFQRGVRRYLRTHEHGSATASDFIAALSAEAQRDVSGVLDSFLEQGGAPLITARLDCSARVPEVELSQRRFLPLGSAGGTEQQRWKVPVCVRHGTGARAGRACTLLETETARLPLPEARGCPTWLQPNADGAGYYRTALDARMLSRLLSTDSRHLSRAERVALLGDVQALVGAGTMPAADALGLLPGLAGEKDLRVFQSSLELLELMKPSVLSEPRLADHARFLRDTYGARARALGFTLRANEDVDTRLLRPMLLALAGQQGGDSRLTAEARRLTERWLGGDTRAIDAGLVEPTLATAATWGDAALHAKMMTALRAESDRKRREELLGALGEFRQTDLVQQNLGLLVDPAVDLREVWRLLFGAAMDVRSRDVAYGFVTKNYDALAARLPDEMVAYLTLVASSYCDPVHRQEVAAFFTERMARAAGGPRALASVLESIDLCIAFKAAQGPSIESFLAAPRRGR</sequence>
<dbReference type="InterPro" id="IPR027268">
    <property type="entry name" value="Peptidase_M4/M1_CTD_sf"/>
</dbReference>
<dbReference type="InterPro" id="IPR034016">
    <property type="entry name" value="M1_APN-typ"/>
</dbReference>
<dbReference type="InterPro" id="IPR024571">
    <property type="entry name" value="ERAP1-like_C_dom"/>
</dbReference>
<evidence type="ECO:0000313" key="18">
    <source>
        <dbReference type="EMBL" id="OJH36014.1"/>
    </source>
</evidence>
<reference evidence="18 19" key="2">
    <citation type="submission" date="2016-12" db="EMBL/GenBank/DDBJ databases">
        <title>Draft Genome Sequence of Cystobacter ferrugineus Strain Cbfe23.</title>
        <authorList>
            <person name="Akbar S."/>
            <person name="Dowd S.E."/>
            <person name="Stevens D.C."/>
        </authorList>
    </citation>
    <scope>NUCLEOTIDE SEQUENCE [LARGE SCALE GENOMIC DNA]</scope>
    <source>
        <strain evidence="18 19">Cbfe23</strain>
    </source>
</reference>
<keyword evidence="19" id="KW-1185">Reference proteome</keyword>
<dbReference type="InterPro" id="IPR050344">
    <property type="entry name" value="Peptidase_M1_aminopeptidases"/>
</dbReference>
<dbReference type="Gene3D" id="2.60.40.1910">
    <property type="match status" value="1"/>
</dbReference>
<evidence type="ECO:0000313" key="19">
    <source>
        <dbReference type="Proteomes" id="UP000182229"/>
    </source>
</evidence>
<feature type="active site" description="Proton acceptor" evidence="9">
    <location>
        <position position="346"/>
    </location>
</feature>
<dbReference type="Pfam" id="PF11838">
    <property type="entry name" value="ERAP1_C"/>
    <property type="match status" value="1"/>
</dbReference>
<dbReference type="PRINTS" id="PR00756">
    <property type="entry name" value="ALADIPTASE"/>
</dbReference>
<reference evidence="19" key="1">
    <citation type="submission" date="2016-11" db="EMBL/GenBank/DDBJ databases">
        <authorList>
            <person name="Shukria A."/>
            <person name="Stevens D.C."/>
        </authorList>
    </citation>
    <scope>NUCLEOTIDE SEQUENCE [LARGE SCALE GENOMIC DNA]</scope>
    <source>
        <strain evidence="19">Cbfe23</strain>
    </source>
</reference>
<keyword evidence="3 12" id="KW-0031">Aminopeptidase</keyword>
<accession>A0A1L9B180</accession>
<comment type="caution">
    <text evidence="18">The sequence shown here is derived from an EMBL/GenBank/DDBJ whole genome shotgun (WGS) entry which is preliminary data.</text>
</comment>
<dbReference type="CDD" id="cd09601">
    <property type="entry name" value="M1_APN-Q_like"/>
    <property type="match status" value="1"/>
</dbReference>
<dbReference type="PANTHER" id="PTHR11533">
    <property type="entry name" value="PROTEASE M1 ZINC METALLOPROTEASE"/>
    <property type="match status" value="1"/>
</dbReference>
<evidence type="ECO:0000259" key="15">
    <source>
        <dbReference type="Pfam" id="PF01433"/>
    </source>
</evidence>
<keyword evidence="4 12" id="KW-0645">Protease</keyword>
<evidence type="ECO:0000256" key="4">
    <source>
        <dbReference type="ARBA" id="ARBA00022670"/>
    </source>
</evidence>
<keyword evidence="8 12" id="KW-0482">Metalloprotease</keyword>
<dbReference type="Gene3D" id="1.25.50.20">
    <property type="match status" value="1"/>
</dbReference>
<dbReference type="GO" id="GO:0005615">
    <property type="term" value="C:extracellular space"/>
    <property type="evidence" value="ECO:0007669"/>
    <property type="project" value="TreeGrafter"/>
</dbReference>
<feature type="chain" id="PRO_5013063976" description="Aminopeptidase" evidence="14">
    <location>
        <begin position="21"/>
        <end position="909"/>
    </location>
</feature>
<proteinExistence type="inferred from homology"/>
<feature type="compositionally biased region" description="Low complexity" evidence="13">
    <location>
        <begin position="36"/>
        <end position="47"/>
    </location>
</feature>
<dbReference type="GO" id="GO:0016020">
    <property type="term" value="C:membrane"/>
    <property type="evidence" value="ECO:0007669"/>
    <property type="project" value="TreeGrafter"/>
</dbReference>
<feature type="domain" description="ERAP1-like C-terminal" evidence="16">
    <location>
        <begin position="571"/>
        <end position="885"/>
    </location>
</feature>
<evidence type="ECO:0000256" key="11">
    <source>
        <dbReference type="PIRSR" id="PIRSR634016-4"/>
    </source>
</evidence>
<evidence type="ECO:0000256" key="5">
    <source>
        <dbReference type="ARBA" id="ARBA00022723"/>
    </source>
</evidence>
<dbReference type="GO" id="GO:0070006">
    <property type="term" value="F:metalloaminopeptidase activity"/>
    <property type="evidence" value="ECO:0007669"/>
    <property type="project" value="TreeGrafter"/>
</dbReference>
<dbReference type="Gene3D" id="1.10.390.10">
    <property type="entry name" value="Neutral Protease Domain 2"/>
    <property type="match status" value="1"/>
</dbReference>
<feature type="domain" description="Aminopeptidase N-like N-terminal" evidence="17">
    <location>
        <begin position="61"/>
        <end position="237"/>
    </location>
</feature>
<dbReference type="Gene3D" id="2.60.40.1730">
    <property type="entry name" value="tricorn interacting facor f3 domain"/>
    <property type="match status" value="1"/>
</dbReference>
<dbReference type="PROSITE" id="PS51257">
    <property type="entry name" value="PROKAR_LIPOPROTEIN"/>
    <property type="match status" value="1"/>
</dbReference>
<protein>
    <recommendedName>
        <fullName evidence="12">Aminopeptidase</fullName>
        <ecNumber evidence="12">3.4.11.-</ecNumber>
    </recommendedName>
</protein>
<dbReference type="GO" id="GO:0043171">
    <property type="term" value="P:peptide catabolic process"/>
    <property type="evidence" value="ECO:0007669"/>
    <property type="project" value="TreeGrafter"/>
</dbReference>
<evidence type="ECO:0000256" key="3">
    <source>
        <dbReference type="ARBA" id="ARBA00022438"/>
    </source>
</evidence>
<evidence type="ECO:0000256" key="7">
    <source>
        <dbReference type="ARBA" id="ARBA00022833"/>
    </source>
</evidence>
<comment type="catalytic activity">
    <reaction evidence="1">
        <text>Release of an N-terminal amino acid, Xaa-|-Yaa- from a peptide, amide or arylamide. Xaa is preferably Ala, but may be most amino acids including Pro (slow action). When a terminal hydrophobic residue is followed by a prolyl residue, the two may be released as an intact Xaa-Pro dipeptide.</text>
        <dbReference type="EC" id="3.4.11.2"/>
    </reaction>
</comment>
<dbReference type="EC" id="3.4.11.-" evidence="12"/>
<feature type="signal peptide" evidence="14">
    <location>
        <begin position="1"/>
        <end position="20"/>
    </location>
</feature>
<keyword evidence="7 10" id="KW-0862">Zinc</keyword>
<evidence type="ECO:0000256" key="12">
    <source>
        <dbReference type="RuleBase" id="RU364040"/>
    </source>
</evidence>
<evidence type="ECO:0000256" key="8">
    <source>
        <dbReference type="ARBA" id="ARBA00023049"/>
    </source>
</evidence>
<dbReference type="PANTHER" id="PTHR11533:SF174">
    <property type="entry name" value="PUROMYCIN-SENSITIVE AMINOPEPTIDASE-RELATED"/>
    <property type="match status" value="1"/>
</dbReference>
<keyword evidence="14" id="KW-0732">Signal</keyword>
<feature type="domain" description="Peptidase M1 membrane alanine aminopeptidase" evidence="15">
    <location>
        <begin position="281"/>
        <end position="489"/>
    </location>
</feature>
<dbReference type="InterPro" id="IPR042097">
    <property type="entry name" value="Aminopeptidase_N-like_N_sf"/>
</dbReference>
<dbReference type="EMBL" id="MPIN01000012">
    <property type="protein sequence ID" value="OJH36014.1"/>
    <property type="molecule type" value="Genomic_DNA"/>
</dbReference>
<dbReference type="InterPro" id="IPR045357">
    <property type="entry name" value="Aminopeptidase_N-like_N"/>
</dbReference>
<dbReference type="Pfam" id="PF17900">
    <property type="entry name" value="Peptidase_M1_N"/>
    <property type="match status" value="1"/>
</dbReference>
<feature type="region of interest" description="Disordered" evidence="13">
    <location>
        <begin position="36"/>
        <end position="58"/>
    </location>
</feature>
<dbReference type="SUPFAM" id="SSF55486">
    <property type="entry name" value="Metalloproteases ('zincins'), catalytic domain"/>
    <property type="match status" value="1"/>
</dbReference>
<dbReference type="GO" id="GO:0008270">
    <property type="term" value="F:zinc ion binding"/>
    <property type="evidence" value="ECO:0007669"/>
    <property type="project" value="UniProtKB-UniRule"/>
</dbReference>
<evidence type="ECO:0000256" key="1">
    <source>
        <dbReference type="ARBA" id="ARBA00000098"/>
    </source>
</evidence>
<gene>
    <name evidence="18" type="ORF">BON30_36045</name>
</gene>
<evidence type="ECO:0000259" key="16">
    <source>
        <dbReference type="Pfam" id="PF11838"/>
    </source>
</evidence>
<evidence type="ECO:0000256" key="13">
    <source>
        <dbReference type="SAM" id="MobiDB-lite"/>
    </source>
</evidence>
<dbReference type="GO" id="GO:0016285">
    <property type="term" value="F:alanyl aminopeptidase activity"/>
    <property type="evidence" value="ECO:0007669"/>
    <property type="project" value="UniProtKB-EC"/>
</dbReference>
<feature type="binding site" evidence="10">
    <location>
        <position position="345"/>
    </location>
    <ligand>
        <name>Zn(2+)</name>
        <dbReference type="ChEBI" id="CHEBI:29105"/>
        <note>catalytic</note>
    </ligand>
</feature>
<dbReference type="InterPro" id="IPR014782">
    <property type="entry name" value="Peptidase_M1_dom"/>
</dbReference>
<dbReference type="SUPFAM" id="SSF63737">
    <property type="entry name" value="Leukotriene A4 hydrolase N-terminal domain"/>
    <property type="match status" value="1"/>
</dbReference>
<feature type="binding site" evidence="10">
    <location>
        <position position="368"/>
    </location>
    <ligand>
        <name>Zn(2+)</name>
        <dbReference type="ChEBI" id="CHEBI:29105"/>
        <note>catalytic</note>
    </ligand>
</feature>
<dbReference type="AlphaFoldDB" id="A0A1L9B180"/>
<keyword evidence="5 10" id="KW-0479">Metal-binding</keyword>
<dbReference type="FunFam" id="1.10.390.10:FF:000013">
    <property type="entry name" value="Aminopeptidase N"/>
    <property type="match status" value="1"/>
</dbReference>
<comment type="similarity">
    <text evidence="2 12">Belongs to the peptidase M1 family.</text>
</comment>
<dbReference type="GO" id="GO:0005737">
    <property type="term" value="C:cytoplasm"/>
    <property type="evidence" value="ECO:0007669"/>
    <property type="project" value="TreeGrafter"/>
</dbReference>
<evidence type="ECO:0000256" key="14">
    <source>
        <dbReference type="SAM" id="SignalP"/>
    </source>
</evidence>
<comment type="cofactor">
    <cofactor evidence="10 12">
        <name>Zn(2+)</name>
        <dbReference type="ChEBI" id="CHEBI:29105"/>
    </cofactor>
    <text evidence="10 12">Binds 1 zinc ion per subunit.</text>
</comment>
<dbReference type="STRING" id="83449.BON30_36045"/>
<dbReference type="Proteomes" id="UP000182229">
    <property type="component" value="Unassembled WGS sequence"/>
</dbReference>
<keyword evidence="6 12" id="KW-0378">Hydrolase</keyword>
<evidence type="ECO:0000256" key="10">
    <source>
        <dbReference type="PIRSR" id="PIRSR634016-3"/>
    </source>
</evidence>
<feature type="site" description="Transition state stabilizer" evidence="11">
    <location>
        <position position="430"/>
    </location>
</feature>
<dbReference type="Pfam" id="PF01433">
    <property type="entry name" value="Peptidase_M1"/>
    <property type="match status" value="1"/>
</dbReference>
<evidence type="ECO:0000256" key="2">
    <source>
        <dbReference type="ARBA" id="ARBA00010136"/>
    </source>
</evidence>
<dbReference type="GO" id="GO:0006508">
    <property type="term" value="P:proteolysis"/>
    <property type="evidence" value="ECO:0007669"/>
    <property type="project" value="UniProtKB-KW"/>
</dbReference>
<feature type="binding site" evidence="10">
    <location>
        <position position="349"/>
    </location>
    <ligand>
        <name>Zn(2+)</name>
        <dbReference type="ChEBI" id="CHEBI:29105"/>
        <note>catalytic</note>
    </ligand>
</feature>
<dbReference type="InterPro" id="IPR001930">
    <property type="entry name" value="Peptidase_M1"/>
</dbReference>
<organism evidence="18 19">
    <name type="scientific">Cystobacter ferrugineus</name>
    <dbReference type="NCBI Taxonomy" id="83449"/>
    <lineage>
        <taxon>Bacteria</taxon>
        <taxon>Pseudomonadati</taxon>
        <taxon>Myxococcota</taxon>
        <taxon>Myxococcia</taxon>
        <taxon>Myxococcales</taxon>
        <taxon>Cystobacterineae</taxon>
        <taxon>Archangiaceae</taxon>
        <taxon>Cystobacter</taxon>
    </lineage>
</organism>
<evidence type="ECO:0000256" key="6">
    <source>
        <dbReference type="ARBA" id="ARBA00022801"/>
    </source>
</evidence>
<evidence type="ECO:0000256" key="9">
    <source>
        <dbReference type="PIRSR" id="PIRSR634016-1"/>
    </source>
</evidence>
<evidence type="ECO:0000259" key="17">
    <source>
        <dbReference type="Pfam" id="PF17900"/>
    </source>
</evidence>
<dbReference type="GO" id="GO:0042277">
    <property type="term" value="F:peptide binding"/>
    <property type="evidence" value="ECO:0007669"/>
    <property type="project" value="TreeGrafter"/>
</dbReference>
<name>A0A1L9B180_9BACT</name>